<evidence type="ECO:0000313" key="1">
    <source>
        <dbReference type="EMBL" id="CAB0002047.1"/>
    </source>
</evidence>
<protein>
    <recommendedName>
        <fullName evidence="3">DDE Tnp4 domain-containing protein</fullName>
    </recommendedName>
</protein>
<evidence type="ECO:0000313" key="2">
    <source>
        <dbReference type="Proteomes" id="UP000479000"/>
    </source>
</evidence>
<reference evidence="1 2" key="1">
    <citation type="submission" date="2020-02" db="EMBL/GenBank/DDBJ databases">
        <authorList>
            <person name="Ferguson B K."/>
        </authorList>
    </citation>
    <scope>NUCLEOTIDE SEQUENCE [LARGE SCALE GENOMIC DNA]</scope>
</reference>
<keyword evidence="2" id="KW-1185">Reference proteome</keyword>
<dbReference type="EMBL" id="CADCXU010011905">
    <property type="protein sequence ID" value="CAB0002047.1"/>
    <property type="molecule type" value="Genomic_DNA"/>
</dbReference>
<proteinExistence type="predicted"/>
<name>A0A6H5GF79_9HEMI</name>
<accession>A0A6H5GF79</accession>
<evidence type="ECO:0008006" key="3">
    <source>
        <dbReference type="Google" id="ProtNLM"/>
    </source>
</evidence>
<gene>
    <name evidence="1" type="ORF">NTEN_LOCUS7834</name>
</gene>
<dbReference type="Proteomes" id="UP000479000">
    <property type="component" value="Unassembled WGS sequence"/>
</dbReference>
<dbReference type="AlphaFoldDB" id="A0A6H5GF79"/>
<sequence length="360" mass="40970">MPKNLPSKMLSGILSERQTEELLRAYDSDVNRWRSAISKLMDDHPNYWNEDPRHVPLPVRSRVQSLVDLVAAPDEEFARHINVPRSTIKAVFESVELLCGNFEYNDLIMLLWYLSSESSNFQEIAKVCRVPNEYLVPSKLEEISSKLLRLKANGMMVLADPDEEEDIVEFFKNYAQLPGVIGALGVFHINCLDGSTLSIDVVVDHKQYFRHVNITPTTCVYIDDVLRSSPIYSRLVSNINFVYTSLIRKIILSCTILYCIPSAIFNRLTEEHSQGHTFLCPSSGYPTLPQLLPCIEGPDCALSPNHSKYALHHNRVVNVARNAVADVFQRFPKLERLEKFAPTTINAAFLLHNFCVQMKD</sequence>
<organism evidence="1 2">
    <name type="scientific">Nesidiocoris tenuis</name>
    <dbReference type="NCBI Taxonomy" id="355587"/>
    <lineage>
        <taxon>Eukaryota</taxon>
        <taxon>Metazoa</taxon>
        <taxon>Ecdysozoa</taxon>
        <taxon>Arthropoda</taxon>
        <taxon>Hexapoda</taxon>
        <taxon>Insecta</taxon>
        <taxon>Pterygota</taxon>
        <taxon>Neoptera</taxon>
        <taxon>Paraneoptera</taxon>
        <taxon>Hemiptera</taxon>
        <taxon>Heteroptera</taxon>
        <taxon>Panheteroptera</taxon>
        <taxon>Cimicomorpha</taxon>
        <taxon>Miridae</taxon>
        <taxon>Dicyphina</taxon>
        <taxon>Nesidiocoris</taxon>
    </lineage>
</organism>